<keyword evidence="2" id="KW-1185">Reference proteome</keyword>
<dbReference type="EMBL" id="CP009416">
    <property type="protein sequence ID" value="AJD92041.1"/>
    <property type="molecule type" value="Genomic_DNA"/>
</dbReference>
<sequence length="52" mass="5867">MASKTKEGGTGWVPYHIPEDVSLNTRMHLTREQVEEILPILQSFVETGDLPD</sequence>
<gene>
    <name evidence="1" type="ORF">JMA_27240</name>
</gene>
<reference evidence="1 2" key="1">
    <citation type="submission" date="2014-08" db="EMBL/GenBank/DDBJ databases">
        <title>Complete genome of a marine bacteria Jeotgalibacillus malaysiensis.</title>
        <authorList>
            <person name="Yaakop A.S."/>
            <person name="Chan K.-G."/>
            <person name="Goh K.M."/>
        </authorList>
    </citation>
    <scope>NUCLEOTIDE SEQUENCE [LARGE SCALE GENOMIC DNA]</scope>
    <source>
        <strain evidence="1 2">D5</strain>
    </source>
</reference>
<dbReference type="Proteomes" id="UP000031449">
    <property type="component" value="Chromosome"/>
</dbReference>
<organism evidence="1 2">
    <name type="scientific">Jeotgalibacillus malaysiensis</name>
    <dbReference type="NCBI Taxonomy" id="1508404"/>
    <lineage>
        <taxon>Bacteria</taxon>
        <taxon>Bacillati</taxon>
        <taxon>Bacillota</taxon>
        <taxon>Bacilli</taxon>
        <taxon>Bacillales</taxon>
        <taxon>Caryophanaceae</taxon>
        <taxon>Jeotgalibacillus</taxon>
    </lineage>
</organism>
<dbReference type="AlphaFoldDB" id="A0A0B5APL4"/>
<evidence type="ECO:0000313" key="2">
    <source>
        <dbReference type="Proteomes" id="UP000031449"/>
    </source>
</evidence>
<dbReference type="KEGG" id="jeo:JMA_27240"/>
<proteinExistence type="predicted"/>
<accession>A0A0B5APL4</accession>
<name>A0A0B5APL4_9BACL</name>
<dbReference type="STRING" id="1508404.JMA_27240"/>
<dbReference type="BioCyc" id="JESP1508404:G14D9-12004-MONOMER"/>
<evidence type="ECO:0000313" key="1">
    <source>
        <dbReference type="EMBL" id="AJD92041.1"/>
    </source>
</evidence>
<protein>
    <submittedName>
        <fullName evidence="1">Uncharacterized protein</fullName>
    </submittedName>
</protein>
<dbReference type="HOGENOM" id="CLU_3080732_0_0_9"/>